<dbReference type="Pfam" id="PF04146">
    <property type="entry name" value="YTH"/>
    <property type="match status" value="1"/>
</dbReference>
<dbReference type="GO" id="GO:0061157">
    <property type="term" value="P:mRNA destabilization"/>
    <property type="evidence" value="ECO:0007669"/>
    <property type="project" value="TreeGrafter"/>
</dbReference>
<proteinExistence type="evidence at transcript level"/>
<evidence type="ECO:0000256" key="1">
    <source>
        <dbReference type="SAM" id="MobiDB-lite"/>
    </source>
</evidence>
<dbReference type="PANTHER" id="PTHR12357:SF127">
    <property type="entry name" value="YTH DOMAIN-CONTAINING FAMILY PROTEIN"/>
    <property type="match status" value="1"/>
</dbReference>
<dbReference type="PROSITE" id="PS50882">
    <property type="entry name" value="YTH"/>
    <property type="match status" value="1"/>
</dbReference>
<feature type="compositionally biased region" description="Basic and acidic residues" evidence="1">
    <location>
        <begin position="176"/>
        <end position="194"/>
    </location>
</feature>
<dbReference type="GO" id="GO:0003729">
    <property type="term" value="F:mRNA binding"/>
    <property type="evidence" value="ECO:0007669"/>
    <property type="project" value="TreeGrafter"/>
</dbReference>
<feature type="region of interest" description="Disordered" evidence="1">
    <location>
        <begin position="127"/>
        <end position="194"/>
    </location>
</feature>
<organism evidence="3">
    <name type="scientific">Picea sitchensis</name>
    <name type="common">Sitka spruce</name>
    <name type="synonym">Pinus sitchensis</name>
    <dbReference type="NCBI Taxonomy" id="3332"/>
    <lineage>
        <taxon>Eukaryota</taxon>
        <taxon>Viridiplantae</taxon>
        <taxon>Streptophyta</taxon>
        <taxon>Embryophyta</taxon>
        <taxon>Tracheophyta</taxon>
        <taxon>Spermatophyta</taxon>
        <taxon>Pinopsida</taxon>
        <taxon>Pinidae</taxon>
        <taxon>Conifers I</taxon>
        <taxon>Pinales</taxon>
        <taxon>Pinaceae</taxon>
        <taxon>Picea</taxon>
    </lineage>
</organism>
<dbReference type="GO" id="GO:0005737">
    <property type="term" value="C:cytoplasm"/>
    <property type="evidence" value="ECO:0007669"/>
    <property type="project" value="TreeGrafter"/>
</dbReference>
<evidence type="ECO:0000259" key="2">
    <source>
        <dbReference type="PROSITE" id="PS50882"/>
    </source>
</evidence>
<dbReference type="InterPro" id="IPR045168">
    <property type="entry name" value="YTH_prot"/>
</dbReference>
<dbReference type="CDD" id="cd21134">
    <property type="entry name" value="YTH"/>
    <property type="match status" value="1"/>
</dbReference>
<accession>B8LNC4</accession>
<reference evidence="3" key="1">
    <citation type="submission" date="2007-06" db="EMBL/GenBank/DDBJ databases">
        <title>Full length cDNA sequences from Sitka Spruce (Picea sitchensis).</title>
        <authorList>
            <person name="Ralph S.G."/>
            <person name="Chun H.E."/>
            <person name="Liao N."/>
            <person name="Ali J."/>
            <person name="Reid K."/>
            <person name="Kolosova N."/>
            <person name="Cooper N."/>
            <person name="Cullis C."/>
            <person name="Jancsik S."/>
            <person name="Moore R."/>
            <person name="Mayo M."/>
            <person name="Wagner S."/>
            <person name="Holt R.A."/>
            <person name="Jones S.J.M."/>
            <person name="Marra M.A."/>
            <person name="Ritland C.E."/>
            <person name="Ritland K."/>
            <person name="Bohlmann J."/>
        </authorList>
    </citation>
    <scope>NUCLEOTIDE SEQUENCE</scope>
    <source>
        <tissue evidence="3">Green portion of the leader tissue</tissue>
    </source>
</reference>
<name>B8LNC4_PICSI</name>
<evidence type="ECO:0000313" key="3">
    <source>
        <dbReference type="EMBL" id="ABR17154.1"/>
    </source>
</evidence>
<dbReference type="AlphaFoldDB" id="B8LNC4"/>
<protein>
    <recommendedName>
        <fullName evidence="2">YTH domain-containing protein</fullName>
    </recommendedName>
</protein>
<dbReference type="EMBL" id="EF677322">
    <property type="protein sequence ID" value="ABR17154.1"/>
    <property type="molecule type" value="mRNA"/>
</dbReference>
<feature type="domain" description="YTH" evidence="2">
    <location>
        <begin position="1"/>
        <end position="72"/>
    </location>
</feature>
<dbReference type="Gene3D" id="3.10.590.10">
    <property type="entry name" value="ph1033 like domains"/>
    <property type="match status" value="1"/>
</dbReference>
<sequence>MVSSVDFHTSMNFWQQDKWNGFFPVKWHIIKDVPNSQFRHIILENNDHKPVTNSRDTQEIKFTQGIEMLNIFKNYMAKTSILDDFVFYENRQKTMQDKKRQSNQPEQLQPPALADAVQKMGLGEQVDKTEEDARVSNHSDLRAANGNQHSNSSITKNTALEPSSVRKEQTAPSKLVDLKKSELKRLGDESSKKE</sequence>
<dbReference type="PANTHER" id="PTHR12357">
    <property type="entry name" value="YTH YT521-B HOMOLOGY DOMAIN-CONTAINING"/>
    <property type="match status" value="1"/>
</dbReference>
<feature type="compositionally biased region" description="Polar residues" evidence="1">
    <location>
        <begin position="145"/>
        <end position="161"/>
    </location>
</feature>
<dbReference type="InterPro" id="IPR007275">
    <property type="entry name" value="YTH_domain"/>
</dbReference>
<feature type="compositionally biased region" description="Basic and acidic residues" evidence="1">
    <location>
        <begin position="127"/>
        <end position="141"/>
    </location>
</feature>